<sequence precursor="true">MIRRSLLSPLLCGLLLLAGPNGASADEPFLRFLDDIGLAERHGPERDPYEERIETERHDFTQSTVTVGRGVFQIEGGYTFFYKDHEDEIETSHSLPEMLLRYGVSEDIEVRMKTDYIWRFVDEADNVDGAEDLQLAVKLGMTEQECLIPESALELGITVPTGGSAWTTERVQFGLDYIYGWELTEGLTLYGSTGMFENAAGDFGLLPEEPAADRFVVMSQSAAVGVDLSPSSTMYLEYYGLFSSGLDDNLSVGIFNIGVDFYATDNLVFDIRSGVGLTDDSDDFFFGVGGGYRF</sequence>
<dbReference type="GO" id="GO:0044384">
    <property type="term" value="C:host outer membrane"/>
    <property type="evidence" value="ECO:0007669"/>
    <property type="project" value="InterPro"/>
</dbReference>
<dbReference type="InterPro" id="IPR025737">
    <property type="entry name" value="FApF"/>
</dbReference>
<dbReference type="InterPro" id="IPR000758">
    <property type="entry name" value="Enterovir_OMP"/>
</dbReference>
<evidence type="ECO:0008006" key="4">
    <source>
        <dbReference type="Google" id="ProtNLM"/>
    </source>
</evidence>
<name>A0A517Z4Z3_9PLAN</name>
<protein>
    <recommendedName>
        <fullName evidence="4">MetA-pathway of phenol degradation</fullName>
    </recommendedName>
</protein>
<keyword evidence="3" id="KW-1185">Reference proteome</keyword>
<dbReference type="EMBL" id="CP036275">
    <property type="protein sequence ID" value="QDU37524.1"/>
    <property type="molecule type" value="Genomic_DNA"/>
</dbReference>
<organism evidence="2 3">
    <name type="scientific">Maioricimonas rarisocia</name>
    <dbReference type="NCBI Taxonomy" id="2528026"/>
    <lineage>
        <taxon>Bacteria</taxon>
        <taxon>Pseudomonadati</taxon>
        <taxon>Planctomycetota</taxon>
        <taxon>Planctomycetia</taxon>
        <taxon>Planctomycetales</taxon>
        <taxon>Planctomycetaceae</taxon>
        <taxon>Maioricimonas</taxon>
    </lineage>
</organism>
<evidence type="ECO:0000313" key="2">
    <source>
        <dbReference type="EMBL" id="QDU37524.1"/>
    </source>
</evidence>
<reference evidence="2 3" key="1">
    <citation type="submission" date="2019-02" db="EMBL/GenBank/DDBJ databases">
        <title>Deep-cultivation of Planctomycetes and their phenomic and genomic characterization uncovers novel biology.</title>
        <authorList>
            <person name="Wiegand S."/>
            <person name="Jogler M."/>
            <person name="Boedeker C."/>
            <person name="Pinto D."/>
            <person name="Vollmers J."/>
            <person name="Rivas-Marin E."/>
            <person name="Kohn T."/>
            <person name="Peeters S.H."/>
            <person name="Heuer A."/>
            <person name="Rast P."/>
            <person name="Oberbeckmann S."/>
            <person name="Bunk B."/>
            <person name="Jeske O."/>
            <person name="Meyerdierks A."/>
            <person name="Storesund J.E."/>
            <person name="Kallscheuer N."/>
            <person name="Luecker S."/>
            <person name="Lage O.M."/>
            <person name="Pohl T."/>
            <person name="Merkel B.J."/>
            <person name="Hornburger P."/>
            <person name="Mueller R.-W."/>
            <person name="Bruemmer F."/>
            <person name="Labrenz M."/>
            <person name="Spormann A.M."/>
            <person name="Op den Camp H."/>
            <person name="Overmann J."/>
            <person name="Amann R."/>
            <person name="Jetten M.S.M."/>
            <person name="Mascher T."/>
            <person name="Medema M.H."/>
            <person name="Devos D.P."/>
            <person name="Kaster A.-K."/>
            <person name="Ovreas L."/>
            <person name="Rohde M."/>
            <person name="Galperin M.Y."/>
            <person name="Jogler C."/>
        </authorList>
    </citation>
    <scope>NUCLEOTIDE SEQUENCE [LARGE SCALE GENOMIC DNA]</scope>
    <source>
        <strain evidence="2 3">Mal4</strain>
    </source>
</reference>
<gene>
    <name evidence="2" type="ORF">Mal4_18380</name>
</gene>
<accession>A0A517Z4Z3</accession>
<dbReference type="Pfam" id="PF13557">
    <property type="entry name" value="Phenol_MetA_deg"/>
    <property type="match status" value="1"/>
</dbReference>
<feature type="chain" id="PRO_5021935296" description="MetA-pathway of phenol degradation" evidence="1">
    <location>
        <begin position="26"/>
        <end position="294"/>
    </location>
</feature>
<feature type="signal peptide" evidence="1">
    <location>
        <begin position="1"/>
        <end position="25"/>
    </location>
</feature>
<dbReference type="KEGG" id="mri:Mal4_18380"/>
<dbReference type="AlphaFoldDB" id="A0A517Z4Z3"/>
<dbReference type="OrthoDB" id="257472at2"/>
<evidence type="ECO:0000256" key="1">
    <source>
        <dbReference type="SAM" id="SignalP"/>
    </source>
</evidence>
<evidence type="ECO:0000313" key="3">
    <source>
        <dbReference type="Proteomes" id="UP000320496"/>
    </source>
</evidence>
<dbReference type="PROSITE" id="PS00695">
    <property type="entry name" value="ENT_VIR_OMP_2"/>
    <property type="match status" value="1"/>
</dbReference>
<keyword evidence="1" id="KW-0732">Signal</keyword>
<proteinExistence type="predicted"/>
<dbReference type="RefSeq" id="WP_145368410.1">
    <property type="nucleotide sequence ID" value="NZ_CP036275.1"/>
</dbReference>
<dbReference type="Proteomes" id="UP000320496">
    <property type="component" value="Chromosome"/>
</dbReference>